<accession>A0A8T0D347</accession>
<keyword evidence="3" id="KW-1185">Reference proteome</keyword>
<feature type="compositionally biased region" description="Polar residues" evidence="1">
    <location>
        <begin position="91"/>
        <end position="101"/>
    </location>
</feature>
<evidence type="ECO:0000313" key="2">
    <source>
        <dbReference type="EMBL" id="KAF8561138.1"/>
    </source>
</evidence>
<evidence type="ECO:0000256" key="1">
    <source>
        <dbReference type="SAM" id="MobiDB-lite"/>
    </source>
</evidence>
<name>A0A8T0D347_9TREM</name>
<organism evidence="2 3">
    <name type="scientific">Paragonimus westermani</name>
    <dbReference type="NCBI Taxonomy" id="34504"/>
    <lineage>
        <taxon>Eukaryota</taxon>
        <taxon>Metazoa</taxon>
        <taxon>Spiralia</taxon>
        <taxon>Lophotrochozoa</taxon>
        <taxon>Platyhelminthes</taxon>
        <taxon>Trematoda</taxon>
        <taxon>Digenea</taxon>
        <taxon>Plagiorchiida</taxon>
        <taxon>Troglotremata</taxon>
        <taxon>Troglotrematidae</taxon>
        <taxon>Paragonimus</taxon>
    </lineage>
</organism>
<sequence length="144" mass="15757">MDGEVDLTELDDWLGTLEELQLGLEKEKTFPCHSGSLSKATSKEPLPSGHVNHIFLSEPSSPKHLVPCPRKDAHFNPVPREIGRSVEAPHSTLNASTSLDNRSACSSNLGRNFTRHNSELNENVGLNGCTRSDPPFSTHTFKGL</sequence>
<proteinExistence type="predicted"/>
<gene>
    <name evidence="2" type="ORF">P879_01756</name>
</gene>
<feature type="region of interest" description="Disordered" evidence="1">
    <location>
        <begin position="82"/>
        <end position="101"/>
    </location>
</feature>
<protein>
    <submittedName>
        <fullName evidence="2">Uncharacterized protein</fullName>
    </submittedName>
</protein>
<comment type="caution">
    <text evidence="2">The sequence shown here is derived from an EMBL/GenBank/DDBJ whole genome shotgun (WGS) entry which is preliminary data.</text>
</comment>
<reference evidence="2 3" key="1">
    <citation type="submission" date="2019-07" db="EMBL/GenBank/DDBJ databases">
        <title>Annotation for the trematode Paragonimus westermani.</title>
        <authorList>
            <person name="Choi Y.-J."/>
        </authorList>
    </citation>
    <scope>NUCLEOTIDE SEQUENCE [LARGE SCALE GENOMIC DNA]</scope>
    <source>
        <strain evidence="2">180907_Pwestermani</strain>
    </source>
</reference>
<dbReference type="EMBL" id="JTDF01021970">
    <property type="protein sequence ID" value="KAF8561138.1"/>
    <property type="molecule type" value="Genomic_DNA"/>
</dbReference>
<dbReference type="AlphaFoldDB" id="A0A8T0D347"/>
<evidence type="ECO:0000313" key="3">
    <source>
        <dbReference type="Proteomes" id="UP000699462"/>
    </source>
</evidence>
<dbReference type="Proteomes" id="UP000699462">
    <property type="component" value="Unassembled WGS sequence"/>
</dbReference>